<dbReference type="Proteomes" id="UP000054653">
    <property type="component" value="Unassembled WGS sequence"/>
</dbReference>
<protein>
    <submittedName>
        <fullName evidence="2">Uncharacterized protein</fullName>
    </submittedName>
</protein>
<reference evidence="2 3" key="1">
    <citation type="submission" date="2015-01" db="EMBL/GenBank/DDBJ databases">
        <title>Evolution of Trichinella species and genotypes.</title>
        <authorList>
            <person name="Korhonen P.K."/>
            <person name="Edoardo P."/>
            <person name="Giuseppe L.R."/>
            <person name="Gasser R.B."/>
        </authorList>
    </citation>
    <scope>NUCLEOTIDE SEQUENCE [LARGE SCALE GENOMIC DNA]</scope>
    <source>
        <strain evidence="2">ISS120</strain>
    </source>
</reference>
<organism evidence="2 3">
    <name type="scientific">Trichinella britovi</name>
    <name type="common">Parasitic roundworm</name>
    <dbReference type="NCBI Taxonomy" id="45882"/>
    <lineage>
        <taxon>Eukaryota</taxon>
        <taxon>Metazoa</taxon>
        <taxon>Ecdysozoa</taxon>
        <taxon>Nematoda</taxon>
        <taxon>Enoplea</taxon>
        <taxon>Dorylaimia</taxon>
        <taxon>Trichinellida</taxon>
        <taxon>Trichinellidae</taxon>
        <taxon>Trichinella</taxon>
    </lineage>
</organism>
<evidence type="ECO:0000313" key="3">
    <source>
        <dbReference type="Proteomes" id="UP000054653"/>
    </source>
</evidence>
<feature type="region of interest" description="Disordered" evidence="1">
    <location>
        <begin position="32"/>
        <end position="52"/>
    </location>
</feature>
<keyword evidence="3" id="KW-1185">Reference proteome</keyword>
<feature type="compositionally biased region" description="Low complexity" evidence="1">
    <location>
        <begin position="41"/>
        <end position="52"/>
    </location>
</feature>
<name>A0A0V1CFZ3_TRIBR</name>
<sequence length="151" mass="16971">MLSDRPFQKEGKKYLKKPYKIVQILGPKTYQLRGNPEAQAPSTSESGPSGTGQAFSICHNCRMVVPSRQRVQKSGGHLSHDAPCTLLGLHPLRKSLERTRRGQYDDEGIIVPAYQMDSFVKKVVTRIRPSAEEWIRSMPKVLEITPSSSYT</sequence>
<comment type="caution">
    <text evidence="2">The sequence shown here is derived from an EMBL/GenBank/DDBJ whole genome shotgun (WGS) entry which is preliminary data.</text>
</comment>
<proteinExistence type="predicted"/>
<gene>
    <name evidence="2" type="ORF">T03_10301</name>
</gene>
<evidence type="ECO:0000256" key="1">
    <source>
        <dbReference type="SAM" id="MobiDB-lite"/>
    </source>
</evidence>
<evidence type="ECO:0000313" key="2">
    <source>
        <dbReference type="EMBL" id="KRY47619.1"/>
    </source>
</evidence>
<dbReference type="EMBL" id="JYDI01000235">
    <property type="protein sequence ID" value="KRY47619.1"/>
    <property type="molecule type" value="Genomic_DNA"/>
</dbReference>
<dbReference type="AlphaFoldDB" id="A0A0V1CFZ3"/>
<accession>A0A0V1CFZ3</accession>